<dbReference type="SUPFAM" id="SSF54373">
    <property type="entry name" value="FAD-linked reductases, C-terminal domain"/>
    <property type="match status" value="1"/>
</dbReference>
<organism evidence="13 14">
    <name type="scientific">Paenibacillus xanthanilyticus</name>
    <dbReference type="NCBI Taxonomy" id="1783531"/>
    <lineage>
        <taxon>Bacteria</taxon>
        <taxon>Bacillati</taxon>
        <taxon>Bacillota</taxon>
        <taxon>Bacilli</taxon>
        <taxon>Bacillales</taxon>
        <taxon>Paenibacillaceae</taxon>
        <taxon>Paenibacillus</taxon>
    </lineage>
</organism>
<dbReference type="InterPro" id="IPR036188">
    <property type="entry name" value="FAD/NAD-bd_sf"/>
</dbReference>
<dbReference type="PANTHER" id="PTHR42923:SF3">
    <property type="entry name" value="PROTOPORPHYRINOGEN OXIDASE"/>
    <property type="match status" value="1"/>
</dbReference>
<dbReference type="EC" id="1.3.3.15" evidence="5 11"/>
<protein>
    <recommendedName>
        <fullName evidence="6 11">Coproporphyrinogen III oxidase</fullName>
        <ecNumber evidence="5 11">1.3.3.15</ecNumber>
    </recommendedName>
</protein>
<evidence type="ECO:0000256" key="7">
    <source>
        <dbReference type="ARBA" id="ARBA00022630"/>
    </source>
</evidence>
<sequence>MDHNRQRIVIIGGGITGLSAAYELITSASPNGPLDITLLESSDQLGGAIQTLRRDGFIIEKGPDSFLFRKPAVVRLCKELGLEKDLVAMNPASSKSFIYLNKRLLPMPEGLSFGIPTRVGPFIKTDVLSIKGKARAAMDFLLPRRAAAGDESLGSLINRRLGSEVADHLVGPVLAGIYAGDLNQLSTAATFPQMAVMEREHRSLILGMLASRRAAKGTKPNADLQGLPEGLRNSMFLSLRKGLMMLVEKLTDVLASSGVRIVTNCEVRRIAHVSEGYQIMTAGRDYSADRIVLAVPAEQARAMLGEHLSDPLEEALVSVPGVSVVNVAMAFNESDIPALFKGAGFVVPRDQGLRITACTLTSQKWPHTAAPGKVLVRAYIGHSDDQQHVEEDDASLIAGAYREIAGLLSIQNEPLFSEISRHDGSMPQYKPGHLDRIAKLEDQVAKLYPGVVLAGKSFRGVGIPDCIQQGRDAAQKLVGTAR</sequence>
<dbReference type="InterPro" id="IPR050464">
    <property type="entry name" value="Zeta_carotene_desat/Oxidored"/>
</dbReference>
<evidence type="ECO:0000256" key="1">
    <source>
        <dbReference type="ARBA" id="ARBA00001755"/>
    </source>
</evidence>
<name>A0ABV8K984_9BACL</name>
<keyword evidence="11" id="KW-0963">Cytoplasm</keyword>
<dbReference type="GO" id="GO:0004729">
    <property type="term" value="F:oxygen-dependent protoporphyrinogen oxidase activity"/>
    <property type="evidence" value="ECO:0007669"/>
    <property type="project" value="UniProtKB-EC"/>
</dbReference>
<dbReference type="InterPro" id="IPR004572">
    <property type="entry name" value="Protoporphyrinogen_oxidase"/>
</dbReference>
<comment type="caution">
    <text evidence="13">The sequence shown here is derived from an EMBL/GenBank/DDBJ whole genome shotgun (WGS) entry which is preliminary data.</text>
</comment>
<dbReference type="RefSeq" id="WP_377721232.1">
    <property type="nucleotide sequence ID" value="NZ_JBHSAM010000034.1"/>
</dbReference>
<evidence type="ECO:0000256" key="8">
    <source>
        <dbReference type="ARBA" id="ARBA00022827"/>
    </source>
</evidence>
<comment type="catalytic activity">
    <reaction evidence="1">
        <text>coproporphyrinogen III + 3 O2 = coproporphyrin III + 3 H2O2</text>
        <dbReference type="Rhea" id="RHEA:43436"/>
        <dbReference type="ChEBI" id="CHEBI:15379"/>
        <dbReference type="ChEBI" id="CHEBI:16240"/>
        <dbReference type="ChEBI" id="CHEBI:57309"/>
        <dbReference type="ChEBI" id="CHEBI:131725"/>
        <dbReference type="EC" id="1.3.3.15"/>
    </reaction>
    <physiologicalReaction direction="left-to-right" evidence="1">
        <dbReference type="Rhea" id="RHEA:43437"/>
    </physiologicalReaction>
</comment>
<comment type="function">
    <text evidence="11">Involved in coproporphyrin-dependent heme b biosynthesis. Catalyzes the oxidation of coproporphyrinogen III to coproporphyrin III.</text>
</comment>
<dbReference type="Gene3D" id="3.50.50.60">
    <property type="entry name" value="FAD/NAD(P)-binding domain"/>
    <property type="match status" value="1"/>
</dbReference>
<dbReference type="PANTHER" id="PTHR42923">
    <property type="entry name" value="PROTOPORPHYRINOGEN OXIDASE"/>
    <property type="match status" value="1"/>
</dbReference>
<keyword evidence="14" id="KW-1185">Reference proteome</keyword>
<evidence type="ECO:0000256" key="5">
    <source>
        <dbReference type="ARBA" id="ARBA00012402"/>
    </source>
</evidence>
<reference evidence="14" key="1">
    <citation type="journal article" date="2019" name="Int. J. Syst. Evol. Microbiol.">
        <title>The Global Catalogue of Microorganisms (GCM) 10K type strain sequencing project: providing services to taxonomists for standard genome sequencing and annotation.</title>
        <authorList>
            <consortium name="The Broad Institute Genomics Platform"/>
            <consortium name="The Broad Institute Genome Sequencing Center for Infectious Disease"/>
            <person name="Wu L."/>
            <person name="Ma J."/>
        </authorList>
    </citation>
    <scope>NUCLEOTIDE SEQUENCE [LARGE SCALE GENOMIC DNA]</scope>
    <source>
        <strain evidence="14">IBRC-M 10987</strain>
    </source>
</reference>
<keyword evidence="10 11" id="KW-0350">Heme biosynthesis</keyword>
<keyword evidence="7 11" id="KW-0285">Flavoprotein</keyword>
<comment type="cofactor">
    <cofactor evidence="2 11">
        <name>FAD</name>
        <dbReference type="ChEBI" id="CHEBI:57692"/>
    </cofactor>
</comment>
<keyword evidence="9 11" id="KW-0560">Oxidoreductase</keyword>
<dbReference type="InterPro" id="IPR002937">
    <property type="entry name" value="Amino_oxidase"/>
</dbReference>
<dbReference type="Pfam" id="PF01593">
    <property type="entry name" value="Amino_oxidase"/>
    <property type="match status" value="1"/>
</dbReference>
<dbReference type="Gene3D" id="3.90.660.20">
    <property type="entry name" value="Protoporphyrinogen oxidase, mitochondrial, domain 2"/>
    <property type="match status" value="1"/>
</dbReference>
<evidence type="ECO:0000256" key="9">
    <source>
        <dbReference type="ARBA" id="ARBA00023002"/>
    </source>
</evidence>
<evidence type="ECO:0000256" key="10">
    <source>
        <dbReference type="ARBA" id="ARBA00023133"/>
    </source>
</evidence>
<evidence type="ECO:0000259" key="12">
    <source>
        <dbReference type="Pfam" id="PF01593"/>
    </source>
</evidence>
<dbReference type="SUPFAM" id="SSF51905">
    <property type="entry name" value="FAD/NAD(P)-binding domain"/>
    <property type="match status" value="1"/>
</dbReference>
<evidence type="ECO:0000313" key="14">
    <source>
        <dbReference type="Proteomes" id="UP001595715"/>
    </source>
</evidence>
<comment type="similarity">
    <text evidence="4 11">Belongs to the protoporphyrinogen/coproporphyrinogen oxidase family. Coproporphyrinogen III oxidase subfamily.</text>
</comment>
<comment type="subcellular location">
    <subcellularLocation>
        <location evidence="11">Cytoplasm</location>
    </subcellularLocation>
</comment>
<dbReference type="EMBL" id="JBHSAM010000034">
    <property type="protein sequence ID" value="MFC4102612.1"/>
    <property type="molecule type" value="Genomic_DNA"/>
</dbReference>
<accession>A0ABV8K984</accession>
<keyword evidence="8 11" id="KW-0274">FAD</keyword>
<evidence type="ECO:0000256" key="6">
    <source>
        <dbReference type="ARBA" id="ARBA00019046"/>
    </source>
</evidence>
<evidence type="ECO:0000313" key="13">
    <source>
        <dbReference type="EMBL" id="MFC4102612.1"/>
    </source>
</evidence>
<comment type="pathway">
    <text evidence="3 11">Porphyrin-containing compound metabolism; protoheme biosynthesis.</text>
</comment>
<evidence type="ECO:0000256" key="11">
    <source>
        <dbReference type="RuleBase" id="RU364052"/>
    </source>
</evidence>
<gene>
    <name evidence="13" type="primary">hemG</name>
    <name evidence="13" type="ORF">ACFOZ8_23605</name>
</gene>
<proteinExistence type="inferred from homology"/>
<evidence type="ECO:0000256" key="2">
    <source>
        <dbReference type="ARBA" id="ARBA00001974"/>
    </source>
</evidence>
<dbReference type="Gene3D" id="1.10.3110.10">
    <property type="entry name" value="protoporphyrinogen ix oxidase, domain 3"/>
    <property type="match status" value="1"/>
</dbReference>
<evidence type="ECO:0000256" key="4">
    <source>
        <dbReference type="ARBA" id="ARBA00008310"/>
    </source>
</evidence>
<evidence type="ECO:0000256" key="3">
    <source>
        <dbReference type="ARBA" id="ARBA00004744"/>
    </source>
</evidence>
<dbReference type="NCBIfam" id="TIGR00562">
    <property type="entry name" value="proto_IX_ox"/>
    <property type="match status" value="1"/>
</dbReference>
<feature type="domain" description="Amine oxidase" evidence="12">
    <location>
        <begin position="15"/>
        <end position="477"/>
    </location>
</feature>
<dbReference type="Proteomes" id="UP001595715">
    <property type="component" value="Unassembled WGS sequence"/>
</dbReference>